<dbReference type="Gene3D" id="3.40.50.300">
    <property type="entry name" value="P-loop containing nucleotide triphosphate hydrolases"/>
    <property type="match status" value="1"/>
</dbReference>
<keyword evidence="2 4" id="KW-0067">ATP-binding</keyword>
<gene>
    <name evidence="4" type="primary">ybhF_53</name>
    <name evidence="4" type="ORF">SDC9_142181</name>
</gene>
<evidence type="ECO:0000256" key="1">
    <source>
        <dbReference type="ARBA" id="ARBA00022741"/>
    </source>
</evidence>
<dbReference type="GO" id="GO:0016887">
    <property type="term" value="F:ATP hydrolysis activity"/>
    <property type="evidence" value="ECO:0007669"/>
    <property type="project" value="InterPro"/>
</dbReference>
<dbReference type="InterPro" id="IPR003439">
    <property type="entry name" value="ABC_transporter-like_ATP-bd"/>
</dbReference>
<dbReference type="AlphaFoldDB" id="A0A645DZS5"/>
<sequence length="287" mass="29659">MNALLSTRSLRKSYGDLDAVRGVDLDVEAGEIVGLLGANGAGKTTLLRCALGILAPSGGTSLLFGRPPSRLGRARIGYVPQGRGLYPDLTPRENAQFSAAAYGVRAGTDGSALAEGSPVDSYPRRLVRELPLGLQRRVAFDIALPHGPQLLVLDEPTSGVGPLESAELWEVIGRQAAAGIGVLVTTHTMNEAVQCDRLAVMVDGLIAAEGTEADIIAGATVVTVEAADWQAAFDRLVQAGLLVSLACRGVRVLGATPEQVLAALGGLPAAIGEAPVTLDERMALLAQ</sequence>
<organism evidence="4">
    <name type="scientific">bioreactor metagenome</name>
    <dbReference type="NCBI Taxonomy" id="1076179"/>
    <lineage>
        <taxon>unclassified sequences</taxon>
        <taxon>metagenomes</taxon>
        <taxon>ecological metagenomes</taxon>
    </lineage>
</organism>
<keyword evidence="1" id="KW-0547">Nucleotide-binding</keyword>
<evidence type="ECO:0000256" key="2">
    <source>
        <dbReference type="ARBA" id="ARBA00022840"/>
    </source>
</evidence>
<evidence type="ECO:0000313" key="4">
    <source>
        <dbReference type="EMBL" id="MPM95030.1"/>
    </source>
</evidence>
<dbReference type="SMART" id="SM00382">
    <property type="entry name" value="AAA"/>
    <property type="match status" value="1"/>
</dbReference>
<proteinExistence type="predicted"/>
<dbReference type="InterPro" id="IPR003593">
    <property type="entry name" value="AAA+_ATPase"/>
</dbReference>
<protein>
    <submittedName>
        <fullName evidence="4">Putative multidrug ABC transporter ATP-binding protein YbhF</fullName>
    </submittedName>
</protein>
<dbReference type="PANTHER" id="PTHR43038">
    <property type="entry name" value="ATP-BINDING CASSETTE, SUB-FAMILY H, MEMBER 1"/>
    <property type="match status" value="1"/>
</dbReference>
<name>A0A645DZS5_9ZZZZ</name>
<dbReference type="EMBL" id="VSSQ01041574">
    <property type="protein sequence ID" value="MPM95030.1"/>
    <property type="molecule type" value="Genomic_DNA"/>
</dbReference>
<dbReference type="InterPro" id="IPR027417">
    <property type="entry name" value="P-loop_NTPase"/>
</dbReference>
<dbReference type="PROSITE" id="PS50893">
    <property type="entry name" value="ABC_TRANSPORTER_2"/>
    <property type="match status" value="1"/>
</dbReference>
<evidence type="ECO:0000259" key="3">
    <source>
        <dbReference type="PROSITE" id="PS50893"/>
    </source>
</evidence>
<reference evidence="4" key="1">
    <citation type="submission" date="2019-08" db="EMBL/GenBank/DDBJ databases">
        <authorList>
            <person name="Kucharzyk K."/>
            <person name="Murdoch R.W."/>
            <person name="Higgins S."/>
            <person name="Loffler F."/>
        </authorList>
    </citation>
    <scope>NUCLEOTIDE SEQUENCE</scope>
</reference>
<accession>A0A645DZS5</accession>
<dbReference type="PANTHER" id="PTHR43038:SF3">
    <property type="entry name" value="ABC TRANSPORTER G FAMILY MEMBER 20 ISOFORM X1"/>
    <property type="match status" value="1"/>
</dbReference>
<comment type="caution">
    <text evidence="4">The sequence shown here is derived from an EMBL/GenBank/DDBJ whole genome shotgun (WGS) entry which is preliminary data.</text>
</comment>
<feature type="domain" description="ABC transporter" evidence="3">
    <location>
        <begin position="5"/>
        <end position="228"/>
    </location>
</feature>
<dbReference type="CDD" id="cd03230">
    <property type="entry name" value="ABC_DR_subfamily_A"/>
    <property type="match status" value="1"/>
</dbReference>
<dbReference type="SUPFAM" id="SSF52540">
    <property type="entry name" value="P-loop containing nucleoside triphosphate hydrolases"/>
    <property type="match status" value="1"/>
</dbReference>
<dbReference type="GO" id="GO:0005524">
    <property type="term" value="F:ATP binding"/>
    <property type="evidence" value="ECO:0007669"/>
    <property type="project" value="UniProtKB-KW"/>
</dbReference>
<dbReference type="Pfam" id="PF00005">
    <property type="entry name" value="ABC_tran"/>
    <property type="match status" value="1"/>
</dbReference>